<dbReference type="RefSeq" id="WP_301300505.1">
    <property type="nucleotide sequence ID" value="NZ_BAAAJQ010000001.1"/>
</dbReference>
<dbReference type="Proteomes" id="UP001206895">
    <property type="component" value="Unassembled WGS sequence"/>
</dbReference>
<accession>A0ABT1HAG8</accession>
<comment type="caution">
    <text evidence="2">The sequence shown here is derived from an EMBL/GenBank/DDBJ whole genome shotgun (WGS) entry which is preliminary data.</text>
</comment>
<keyword evidence="3" id="KW-1185">Reference proteome</keyword>
<feature type="transmembrane region" description="Helical" evidence="1">
    <location>
        <begin position="20"/>
        <end position="39"/>
    </location>
</feature>
<gene>
    <name evidence="2" type="ORF">LX13_000986</name>
</gene>
<keyword evidence="1" id="KW-0472">Membrane</keyword>
<organism evidence="2 3">
    <name type="scientific">Williamsia maris</name>
    <dbReference type="NCBI Taxonomy" id="72806"/>
    <lineage>
        <taxon>Bacteria</taxon>
        <taxon>Bacillati</taxon>
        <taxon>Actinomycetota</taxon>
        <taxon>Actinomycetes</taxon>
        <taxon>Mycobacteriales</taxon>
        <taxon>Nocardiaceae</taxon>
        <taxon>Williamsia</taxon>
    </lineage>
</organism>
<evidence type="ECO:0000313" key="3">
    <source>
        <dbReference type="Proteomes" id="UP001206895"/>
    </source>
</evidence>
<evidence type="ECO:0000313" key="2">
    <source>
        <dbReference type="EMBL" id="MCP2175179.1"/>
    </source>
</evidence>
<reference evidence="2 3" key="1">
    <citation type="submission" date="2022-06" db="EMBL/GenBank/DDBJ databases">
        <title>Genomic Encyclopedia of Archaeal and Bacterial Type Strains, Phase II (KMG-II): from individual species to whole genera.</title>
        <authorList>
            <person name="Goeker M."/>
        </authorList>
    </citation>
    <scope>NUCLEOTIDE SEQUENCE [LARGE SCALE GENOMIC DNA]</scope>
    <source>
        <strain evidence="2 3">DSM 44693</strain>
    </source>
</reference>
<proteinExistence type="predicted"/>
<evidence type="ECO:0000256" key="1">
    <source>
        <dbReference type="SAM" id="Phobius"/>
    </source>
</evidence>
<keyword evidence="1" id="KW-0812">Transmembrane</keyword>
<sequence length="42" mass="4377">MSATQPTETTSSTSVRIWRVVMMLASLTGLVVGLLLILASAA</sequence>
<protein>
    <submittedName>
        <fullName evidence="2">Uncharacterized protein</fullName>
    </submittedName>
</protein>
<dbReference type="EMBL" id="JAMTCJ010000001">
    <property type="protein sequence ID" value="MCP2175179.1"/>
    <property type="molecule type" value="Genomic_DNA"/>
</dbReference>
<name>A0ABT1HAG8_9NOCA</name>
<keyword evidence="1" id="KW-1133">Transmembrane helix</keyword>